<keyword evidence="4" id="KW-1185">Reference proteome</keyword>
<name>A0A6L2PQ17_COPFO</name>
<dbReference type="Gene3D" id="3.30.420.10">
    <property type="entry name" value="Ribonuclease H-like superfamily/Ribonuclease H"/>
    <property type="match status" value="1"/>
</dbReference>
<sequence>MAAPQDSVVSVMTPQNGCSTRQRCFCYDATKSVTIVQGRYRTRFGKDAPSKNSIKEWHRKLSQDGHVCKKGGQGCPRSSDRSTYRGREGFSRSPQKSICQASQQLQAPPTTVWRVVKKLLLMASYRRPLLQALSNSAKEDRSTSCSRKCMGCSSLLRKPLQVLSTWTCWRIGCGHNWQRMLGRKLIFQQDGAPPHCHREVRQFLDEQLPGRWIGREGPISLLAKSPYPTPLDVFFWGCQGRRLYTTTTKNSRRTEGTHFWNHRIS</sequence>
<evidence type="ECO:0000259" key="2">
    <source>
        <dbReference type="Pfam" id="PF16087"/>
    </source>
</evidence>
<dbReference type="GO" id="GO:0003676">
    <property type="term" value="F:nucleic acid binding"/>
    <property type="evidence" value="ECO:0007669"/>
    <property type="project" value="InterPro"/>
</dbReference>
<reference evidence="4" key="1">
    <citation type="submission" date="2020-01" db="EMBL/GenBank/DDBJ databases">
        <title>Draft genome sequence of the Termite Coptotermes fromosanus.</title>
        <authorList>
            <person name="Itakura S."/>
            <person name="Yosikawa Y."/>
            <person name="Umezawa K."/>
        </authorList>
    </citation>
    <scope>NUCLEOTIDE SEQUENCE [LARGE SCALE GENOMIC DNA]</scope>
</reference>
<organism evidence="3 4">
    <name type="scientific">Coptotermes formosanus</name>
    <name type="common">Formosan subterranean termite</name>
    <dbReference type="NCBI Taxonomy" id="36987"/>
    <lineage>
        <taxon>Eukaryota</taxon>
        <taxon>Metazoa</taxon>
        <taxon>Ecdysozoa</taxon>
        <taxon>Arthropoda</taxon>
        <taxon>Hexapoda</taxon>
        <taxon>Insecta</taxon>
        <taxon>Pterygota</taxon>
        <taxon>Neoptera</taxon>
        <taxon>Polyneoptera</taxon>
        <taxon>Dictyoptera</taxon>
        <taxon>Blattodea</taxon>
        <taxon>Blattoidea</taxon>
        <taxon>Termitoidae</taxon>
        <taxon>Rhinotermitidae</taxon>
        <taxon>Coptotermes</taxon>
    </lineage>
</organism>
<feature type="region of interest" description="Disordered" evidence="1">
    <location>
        <begin position="68"/>
        <end position="92"/>
    </location>
</feature>
<accession>A0A6L2PQ17</accession>
<proteinExistence type="predicted"/>
<feature type="domain" description="DUF4817" evidence="2">
    <location>
        <begin position="22"/>
        <end position="67"/>
    </location>
</feature>
<evidence type="ECO:0000313" key="4">
    <source>
        <dbReference type="Proteomes" id="UP000502823"/>
    </source>
</evidence>
<dbReference type="InterPro" id="IPR032135">
    <property type="entry name" value="DUF4817"/>
</dbReference>
<dbReference type="Proteomes" id="UP000502823">
    <property type="component" value="Unassembled WGS sequence"/>
</dbReference>
<feature type="compositionally biased region" description="Basic and acidic residues" evidence="1">
    <location>
        <begin position="78"/>
        <end position="90"/>
    </location>
</feature>
<gene>
    <name evidence="3" type="ORF">Cfor_06219</name>
</gene>
<dbReference type="AlphaFoldDB" id="A0A6L2PQ17"/>
<dbReference type="PANTHER" id="PTHR47326:SF1">
    <property type="entry name" value="HTH PSQ-TYPE DOMAIN-CONTAINING PROTEIN"/>
    <property type="match status" value="1"/>
</dbReference>
<evidence type="ECO:0000256" key="1">
    <source>
        <dbReference type="SAM" id="MobiDB-lite"/>
    </source>
</evidence>
<dbReference type="EMBL" id="BLKM01000484">
    <property type="protein sequence ID" value="GFG34506.1"/>
    <property type="molecule type" value="Genomic_DNA"/>
</dbReference>
<protein>
    <recommendedName>
        <fullName evidence="2">DUF4817 domain-containing protein</fullName>
    </recommendedName>
</protein>
<dbReference type="InterPro" id="IPR036397">
    <property type="entry name" value="RNaseH_sf"/>
</dbReference>
<dbReference type="PANTHER" id="PTHR47326">
    <property type="entry name" value="TRANSPOSABLE ELEMENT TC3 TRANSPOSASE-LIKE PROTEIN"/>
    <property type="match status" value="1"/>
</dbReference>
<dbReference type="InParanoid" id="A0A6L2PQ17"/>
<dbReference type="OrthoDB" id="9979538at2759"/>
<dbReference type="Pfam" id="PF16087">
    <property type="entry name" value="DUF4817"/>
    <property type="match status" value="1"/>
</dbReference>
<evidence type="ECO:0000313" key="3">
    <source>
        <dbReference type="EMBL" id="GFG34506.1"/>
    </source>
</evidence>
<comment type="caution">
    <text evidence="3">The sequence shown here is derived from an EMBL/GenBank/DDBJ whole genome shotgun (WGS) entry which is preliminary data.</text>
</comment>